<dbReference type="PANTHER" id="PTHR23407">
    <property type="entry name" value="ATPASE INHIBITOR/5-FORMYLTETRAHYDROFOLATE CYCLO-LIGASE"/>
    <property type="match status" value="1"/>
</dbReference>
<comment type="caution">
    <text evidence="3">The sequence shown here is derived from an EMBL/GenBank/DDBJ whole genome shotgun (WGS) entry which is preliminary data.</text>
</comment>
<sequence>MNKTDLRKKFKLLRASLSVSDIEDLSIAIANNLLKTPVWKGTYYHLFLSIAEKREIDTSYILSILQGKDKEIVVSKTHIEDNSLTHYLLTENTRLVKSKWGIPEPVDGIEVPLEKLDVVFVPLLAFDKNGQRIGYGKGFYDTFLSKCRPDVIKIGLSFFEAEPDIDNIYETDVPLDYCITPTTIYTFTK</sequence>
<keyword evidence="1 2" id="KW-0547">Nucleotide-binding</keyword>
<accession>A0A9W6B8T5</accession>
<feature type="binding site" evidence="1">
    <location>
        <begin position="3"/>
        <end position="7"/>
    </location>
    <ligand>
        <name>ATP</name>
        <dbReference type="ChEBI" id="CHEBI:30616"/>
    </ligand>
</feature>
<feature type="binding site" evidence="1">
    <location>
        <begin position="132"/>
        <end position="140"/>
    </location>
    <ligand>
        <name>ATP</name>
        <dbReference type="ChEBI" id="CHEBI:30616"/>
    </ligand>
</feature>
<keyword evidence="2" id="KW-0460">Magnesium</keyword>
<organism evidence="3 4">
    <name type="scientific">Neptunitalea chrysea</name>
    <dbReference type="NCBI Taxonomy" id="1647581"/>
    <lineage>
        <taxon>Bacteria</taxon>
        <taxon>Pseudomonadati</taxon>
        <taxon>Bacteroidota</taxon>
        <taxon>Flavobacteriia</taxon>
        <taxon>Flavobacteriales</taxon>
        <taxon>Flavobacteriaceae</taxon>
        <taxon>Neptunitalea</taxon>
    </lineage>
</organism>
<dbReference type="GO" id="GO:0005524">
    <property type="term" value="F:ATP binding"/>
    <property type="evidence" value="ECO:0007669"/>
    <property type="project" value="UniProtKB-KW"/>
</dbReference>
<evidence type="ECO:0000256" key="2">
    <source>
        <dbReference type="RuleBase" id="RU361279"/>
    </source>
</evidence>
<dbReference type="Pfam" id="PF01812">
    <property type="entry name" value="5-FTHF_cyc-lig"/>
    <property type="match status" value="1"/>
</dbReference>
<evidence type="ECO:0000313" key="4">
    <source>
        <dbReference type="Proteomes" id="UP001143545"/>
    </source>
</evidence>
<reference evidence="3" key="1">
    <citation type="submission" date="2022-07" db="EMBL/GenBank/DDBJ databases">
        <title>Taxonomy of Novel Oxalotrophic and Methylotrophic Bacteria.</title>
        <authorList>
            <person name="Sahin N."/>
            <person name="Tani A."/>
        </authorList>
    </citation>
    <scope>NUCLEOTIDE SEQUENCE</scope>
    <source>
        <strain evidence="3">AM327</strain>
    </source>
</reference>
<dbReference type="SUPFAM" id="SSF100950">
    <property type="entry name" value="NagB/RpiA/CoA transferase-like"/>
    <property type="match status" value="1"/>
</dbReference>
<dbReference type="AlphaFoldDB" id="A0A9W6B8T5"/>
<dbReference type="Gene3D" id="3.40.50.10420">
    <property type="entry name" value="NagB/RpiA/CoA transferase-like"/>
    <property type="match status" value="1"/>
</dbReference>
<keyword evidence="2" id="KW-0479">Metal-binding</keyword>
<dbReference type="GO" id="GO:0035999">
    <property type="term" value="P:tetrahydrofolate interconversion"/>
    <property type="evidence" value="ECO:0007669"/>
    <property type="project" value="TreeGrafter"/>
</dbReference>
<dbReference type="InterPro" id="IPR037171">
    <property type="entry name" value="NagB/RpiA_transferase-like"/>
</dbReference>
<feature type="binding site" evidence="1">
    <location>
        <position position="55"/>
    </location>
    <ligand>
        <name>substrate</name>
    </ligand>
</feature>
<dbReference type="PANTHER" id="PTHR23407:SF11">
    <property type="entry name" value="CHROMOSOME UNDETERMINED SCAFFOLD_24, WHOLE GENOME SHOTGUN SEQUENCE"/>
    <property type="match status" value="1"/>
</dbReference>
<comment type="cofactor">
    <cofactor evidence="2">
        <name>Mg(2+)</name>
        <dbReference type="ChEBI" id="CHEBI:18420"/>
    </cofactor>
</comment>
<dbReference type="GO" id="GO:0030272">
    <property type="term" value="F:5-formyltetrahydrofolate cyclo-ligase activity"/>
    <property type="evidence" value="ECO:0007669"/>
    <property type="project" value="UniProtKB-EC"/>
</dbReference>
<comment type="similarity">
    <text evidence="2">Belongs to the 5-formyltetrahydrofolate cyclo-ligase family.</text>
</comment>
<name>A0A9W6B8T5_9FLAO</name>
<dbReference type="Proteomes" id="UP001143545">
    <property type="component" value="Unassembled WGS sequence"/>
</dbReference>
<evidence type="ECO:0000256" key="1">
    <source>
        <dbReference type="PIRSR" id="PIRSR006806-1"/>
    </source>
</evidence>
<dbReference type="GO" id="GO:0009396">
    <property type="term" value="P:folic acid-containing compound biosynthetic process"/>
    <property type="evidence" value="ECO:0007669"/>
    <property type="project" value="TreeGrafter"/>
</dbReference>
<dbReference type="EMBL" id="BRVP01000028">
    <property type="protein sequence ID" value="GLB53940.1"/>
    <property type="molecule type" value="Genomic_DNA"/>
</dbReference>
<feature type="binding site" evidence="1">
    <location>
        <position position="50"/>
    </location>
    <ligand>
        <name>substrate</name>
    </ligand>
</feature>
<dbReference type="EC" id="6.3.3.2" evidence="2"/>
<dbReference type="PIRSF" id="PIRSF006806">
    <property type="entry name" value="FTHF_cligase"/>
    <property type="match status" value="1"/>
</dbReference>
<dbReference type="RefSeq" id="WP_281756264.1">
    <property type="nucleotide sequence ID" value="NZ_BRVP01000028.1"/>
</dbReference>
<keyword evidence="1 2" id="KW-0067">ATP-binding</keyword>
<comment type="catalytic activity">
    <reaction evidence="2">
        <text>(6S)-5-formyl-5,6,7,8-tetrahydrofolate + ATP = (6R)-5,10-methenyltetrahydrofolate + ADP + phosphate</text>
        <dbReference type="Rhea" id="RHEA:10488"/>
        <dbReference type="ChEBI" id="CHEBI:30616"/>
        <dbReference type="ChEBI" id="CHEBI:43474"/>
        <dbReference type="ChEBI" id="CHEBI:57455"/>
        <dbReference type="ChEBI" id="CHEBI:57457"/>
        <dbReference type="ChEBI" id="CHEBI:456216"/>
        <dbReference type="EC" id="6.3.3.2"/>
    </reaction>
</comment>
<protein>
    <recommendedName>
        <fullName evidence="2">5-formyltetrahydrofolate cyclo-ligase</fullName>
        <ecNumber evidence="2">6.3.3.2</ecNumber>
    </recommendedName>
</protein>
<dbReference type="InterPro" id="IPR002698">
    <property type="entry name" value="FTHF_cligase"/>
</dbReference>
<dbReference type="GO" id="GO:0046872">
    <property type="term" value="F:metal ion binding"/>
    <property type="evidence" value="ECO:0007669"/>
    <property type="project" value="UniProtKB-KW"/>
</dbReference>
<evidence type="ECO:0000313" key="3">
    <source>
        <dbReference type="EMBL" id="GLB53940.1"/>
    </source>
</evidence>
<keyword evidence="4" id="KW-1185">Reference proteome</keyword>
<proteinExistence type="inferred from homology"/>
<dbReference type="NCBIfam" id="TIGR02727">
    <property type="entry name" value="MTHFS_bact"/>
    <property type="match status" value="1"/>
</dbReference>
<dbReference type="InterPro" id="IPR024185">
    <property type="entry name" value="FTHF_cligase-like_sf"/>
</dbReference>
<gene>
    <name evidence="3" type="primary">ygfA</name>
    <name evidence="3" type="ORF">NBRC110019_29810</name>
</gene>